<comment type="caution">
    <text evidence="1">The sequence shown here is derived from an EMBL/GenBank/DDBJ whole genome shotgun (WGS) entry which is preliminary data.</text>
</comment>
<sequence length="171" mass="18771">MEQKSQPRWEYKVSARLTYAPADQIWSLVAKDFFNLHKYYPGIATCYGVHGTNGEPGCVRYCTTFETATGSGAMWFKERLIAANPIDRSLTYEILDCSIGLKSYVASIKVVPGRGGDSGGDGDGGCVIEWSISLDPVEGGRMEDMMKSYEDGLKGMVKKMKDALGSQEQAE</sequence>
<dbReference type="OMA" id="PDWAHET"/>
<proteinExistence type="predicted"/>
<dbReference type="SUPFAM" id="SSF55961">
    <property type="entry name" value="Bet v1-like"/>
    <property type="match status" value="1"/>
</dbReference>
<dbReference type="OrthoDB" id="1928994at2759"/>
<dbReference type="EMBL" id="NKQK01000025">
    <property type="protein sequence ID" value="PSR91775.1"/>
    <property type="molecule type" value="Genomic_DNA"/>
</dbReference>
<dbReference type="InParanoid" id="A0A2R6PIR8"/>
<reference evidence="2" key="2">
    <citation type="journal article" date="2018" name="BMC Genomics">
        <title>A manually annotated Actinidia chinensis var. chinensis (kiwifruit) genome highlights the challenges associated with draft genomes and gene prediction in plants.</title>
        <authorList>
            <person name="Pilkington S.M."/>
            <person name="Crowhurst R."/>
            <person name="Hilario E."/>
            <person name="Nardozza S."/>
            <person name="Fraser L."/>
            <person name="Peng Y."/>
            <person name="Gunaseelan K."/>
            <person name="Simpson R."/>
            <person name="Tahir J."/>
            <person name="Deroles S.C."/>
            <person name="Templeton K."/>
            <person name="Luo Z."/>
            <person name="Davy M."/>
            <person name="Cheng C."/>
            <person name="McNeilage M."/>
            <person name="Scaglione D."/>
            <person name="Liu Y."/>
            <person name="Zhang Q."/>
            <person name="Datson P."/>
            <person name="De Silva N."/>
            <person name="Gardiner S.E."/>
            <person name="Bassett H."/>
            <person name="Chagne D."/>
            <person name="McCallum J."/>
            <person name="Dzierzon H."/>
            <person name="Deng C."/>
            <person name="Wang Y.Y."/>
            <person name="Barron L."/>
            <person name="Manako K."/>
            <person name="Bowen J."/>
            <person name="Foster T.M."/>
            <person name="Erridge Z.A."/>
            <person name="Tiffin H."/>
            <person name="Waite C.N."/>
            <person name="Davies K.M."/>
            <person name="Grierson E.P."/>
            <person name="Laing W.A."/>
            <person name="Kirk R."/>
            <person name="Chen X."/>
            <person name="Wood M."/>
            <person name="Montefiori M."/>
            <person name="Brummell D.A."/>
            <person name="Schwinn K.E."/>
            <person name="Catanach A."/>
            <person name="Fullerton C."/>
            <person name="Li D."/>
            <person name="Meiyalaghan S."/>
            <person name="Nieuwenhuizen N."/>
            <person name="Read N."/>
            <person name="Prakash R."/>
            <person name="Hunter D."/>
            <person name="Zhang H."/>
            <person name="McKenzie M."/>
            <person name="Knabel M."/>
            <person name="Harris A."/>
            <person name="Allan A.C."/>
            <person name="Gleave A."/>
            <person name="Chen A."/>
            <person name="Janssen B.J."/>
            <person name="Plunkett B."/>
            <person name="Ampomah-Dwamena C."/>
            <person name="Voogd C."/>
            <person name="Leif D."/>
            <person name="Lafferty D."/>
            <person name="Souleyre E.J.F."/>
            <person name="Varkonyi-Gasic E."/>
            <person name="Gambi F."/>
            <person name="Hanley J."/>
            <person name="Yao J.L."/>
            <person name="Cheung J."/>
            <person name="David K.M."/>
            <person name="Warren B."/>
            <person name="Marsh K."/>
            <person name="Snowden K.C."/>
            <person name="Lin-Wang K."/>
            <person name="Brian L."/>
            <person name="Martinez-Sanchez M."/>
            <person name="Wang M."/>
            <person name="Ileperuma N."/>
            <person name="Macnee N."/>
            <person name="Campin R."/>
            <person name="McAtee P."/>
            <person name="Drummond R.S.M."/>
            <person name="Espley R.V."/>
            <person name="Ireland H.S."/>
            <person name="Wu R."/>
            <person name="Atkinson R.G."/>
            <person name="Karunairetnam S."/>
            <person name="Bulley S."/>
            <person name="Chunkath S."/>
            <person name="Hanley Z."/>
            <person name="Storey R."/>
            <person name="Thrimawithana A.H."/>
            <person name="Thomson S."/>
            <person name="David C."/>
            <person name="Testolin R."/>
            <person name="Huang H."/>
            <person name="Hellens R.P."/>
            <person name="Schaffer R.J."/>
        </authorList>
    </citation>
    <scope>NUCLEOTIDE SEQUENCE [LARGE SCALE GENOMIC DNA]</scope>
    <source>
        <strain evidence="2">cv. Red5</strain>
    </source>
</reference>
<dbReference type="InterPro" id="IPR019587">
    <property type="entry name" value="Polyketide_cyclase/dehydratase"/>
</dbReference>
<dbReference type="CDD" id="cd07821">
    <property type="entry name" value="PYR_PYL_RCAR_like"/>
    <property type="match status" value="1"/>
</dbReference>
<dbReference type="PANTHER" id="PTHR33789">
    <property type="entry name" value="LACHRYMATORY-FACTOR SYNTHASE"/>
    <property type="match status" value="1"/>
</dbReference>
<dbReference type="Gene3D" id="3.30.530.20">
    <property type="match status" value="1"/>
</dbReference>
<gene>
    <name evidence="1" type="ORF">CEY00_Acc29122</name>
</gene>
<accession>A0A2R6PIR8</accession>
<dbReference type="AlphaFoldDB" id="A0A2R6PIR8"/>
<organism evidence="1 2">
    <name type="scientific">Actinidia chinensis var. chinensis</name>
    <name type="common">Chinese soft-hair kiwi</name>
    <dbReference type="NCBI Taxonomy" id="1590841"/>
    <lineage>
        <taxon>Eukaryota</taxon>
        <taxon>Viridiplantae</taxon>
        <taxon>Streptophyta</taxon>
        <taxon>Embryophyta</taxon>
        <taxon>Tracheophyta</taxon>
        <taxon>Spermatophyta</taxon>
        <taxon>Magnoliopsida</taxon>
        <taxon>eudicotyledons</taxon>
        <taxon>Gunneridae</taxon>
        <taxon>Pentapetalae</taxon>
        <taxon>asterids</taxon>
        <taxon>Ericales</taxon>
        <taxon>Actinidiaceae</taxon>
        <taxon>Actinidia</taxon>
    </lineage>
</organism>
<dbReference type="Pfam" id="PF10604">
    <property type="entry name" value="Polyketide_cyc2"/>
    <property type="match status" value="1"/>
</dbReference>
<keyword evidence="2" id="KW-1185">Reference proteome</keyword>
<dbReference type="FunCoup" id="A0A2R6PIR8">
    <property type="interactions" value="78"/>
</dbReference>
<dbReference type="PANTHER" id="PTHR33789:SF15">
    <property type="entry name" value="LACHRYMATORY-FACTOR SYNTHASE"/>
    <property type="match status" value="1"/>
</dbReference>
<evidence type="ECO:0000313" key="1">
    <source>
        <dbReference type="EMBL" id="PSR91775.1"/>
    </source>
</evidence>
<dbReference type="FunFam" id="3.30.530.20:FF:000064">
    <property type="entry name" value="Lachrymatory-factor synthase"/>
    <property type="match status" value="1"/>
</dbReference>
<evidence type="ECO:0000313" key="2">
    <source>
        <dbReference type="Proteomes" id="UP000241394"/>
    </source>
</evidence>
<dbReference type="InterPro" id="IPR053249">
    <property type="entry name" value="LFS"/>
</dbReference>
<dbReference type="Proteomes" id="UP000241394">
    <property type="component" value="Chromosome LG25"/>
</dbReference>
<name>A0A2R6PIR8_ACTCC</name>
<dbReference type="Gramene" id="PSR91775">
    <property type="protein sequence ID" value="PSR91775"/>
    <property type="gene ID" value="CEY00_Acc29122"/>
</dbReference>
<protein>
    <submittedName>
        <fullName evidence="1">Lachrymatory-factor synthase</fullName>
    </submittedName>
</protein>
<dbReference type="STRING" id="1590841.A0A2R6PIR8"/>
<dbReference type="InterPro" id="IPR023393">
    <property type="entry name" value="START-like_dom_sf"/>
</dbReference>
<dbReference type="GO" id="GO:0004864">
    <property type="term" value="F:protein phosphatase inhibitor activity"/>
    <property type="evidence" value="ECO:0007669"/>
    <property type="project" value="UniProtKB-ARBA"/>
</dbReference>
<reference evidence="1 2" key="1">
    <citation type="submission" date="2017-07" db="EMBL/GenBank/DDBJ databases">
        <title>An improved, manually edited Actinidia chinensis var. chinensis (kiwifruit) genome highlights the challenges associated with draft genomes and gene prediction in plants.</title>
        <authorList>
            <person name="Pilkington S."/>
            <person name="Crowhurst R."/>
            <person name="Hilario E."/>
            <person name="Nardozza S."/>
            <person name="Fraser L."/>
            <person name="Peng Y."/>
            <person name="Gunaseelan K."/>
            <person name="Simpson R."/>
            <person name="Tahir J."/>
            <person name="Deroles S."/>
            <person name="Templeton K."/>
            <person name="Luo Z."/>
            <person name="Davy M."/>
            <person name="Cheng C."/>
            <person name="Mcneilage M."/>
            <person name="Scaglione D."/>
            <person name="Liu Y."/>
            <person name="Zhang Q."/>
            <person name="Datson P."/>
            <person name="De Silva N."/>
            <person name="Gardiner S."/>
            <person name="Bassett H."/>
            <person name="Chagne D."/>
            <person name="Mccallum J."/>
            <person name="Dzierzon H."/>
            <person name="Deng C."/>
            <person name="Wang Y.-Y."/>
            <person name="Barron N."/>
            <person name="Manako K."/>
            <person name="Bowen J."/>
            <person name="Foster T."/>
            <person name="Erridge Z."/>
            <person name="Tiffin H."/>
            <person name="Waite C."/>
            <person name="Davies K."/>
            <person name="Grierson E."/>
            <person name="Laing W."/>
            <person name="Kirk R."/>
            <person name="Chen X."/>
            <person name="Wood M."/>
            <person name="Montefiori M."/>
            <person name="Brummell D."/>
            <person name="Schwinn K."/>
            <person name="Catanach A."/>
            <person name="Fullerton C."/>
            <person name="Li D."/>
            <person name="Meiyalaghan S."/>
            <person name="Nieuwenhuizen N."/>
            <person name="Read N."/>
            <person name="Prakash R."/>
            <person name="Hunter D."/>
            <person name="Zhang H."/>
            <person name="Mckenzie M."/>
            <person name="Knabel M."/>
            <person name="Harris A."/>
            <person name="Allan A."/>
            <person name="Chen A."/>
            <person name="Janssen B."/>
            <person name="Plunkett B."/>
            <person name="Dwamena C."/>
            <person name="Voogd C."/>
            <person name="Leif D."/>
            <person name="Lafferty D."/>
            <person name="Souleyre E."/>
            <person name="Varkonyi-Gasic E."/>
            <person name="Gambi F."/>
            <person name="Hanley J."/>
            <person name="Yao J.-L."/>
            <person name="Cheung J."/>
            <person name="David K."/>
            <person name="Warren B."/>
            <person name="Marsh K."/>
            <person name="Snowden K."/>
            <person name="Lin-Wang K."/>
            <person name="Brian L."/>
            <person name="Martinez-Sanchez M."/>
            <person name="Wang M."/>
            <person name="Ileperuma N."/>
            <person name="Macnee N."/>
            <person name="Campin R."/>
            <person name="Mcatee P."/>
            <person name="Drummond R."/>
            <person name="Espley R."/>
            <person name="Ireland H."/>
            <person name="Wu R."/>
            <person name="Atkinson R."/>
            <person name="Karunairetnam S."/>
            <person name="Bulley S."/>
            <person name="Chunkath S."/>
            <person name="Hanley Z."/>
            <person name="Storey R."/>
            <person name="Thrimawithana A."/>
            <person name="Thomson S."/>
            <person name="David C."/>
            <person name="Testolin R."/>
        </authorList>
    </citation>
    <scope>NUCLEOTIDE SEQUENCE [LARGE SCALE GENOMIC DNA]</scope>
    <source>
        <strain evidence="2">cv. Red5</strain>
        <tissue evidence="1">Young leaf</tissue>
    </source>
</reference>